<feature type="region of interest" description="Disordered" evidence="1">
    <location>
        <begin position="199"/>
        <end position="231"/>
    </location>
</feature>
<sequence length="231" mass="25763">MASTGCSTGGRRLLISDRVTGTKFLLDTGSDLCCYPRHLLQNRPQRVDYDLVAANSSQIHTYGFRNFGLNLGLRRIFAWKFIIADVTMPIIGSDFLAHYGLLPDCRNQRLIDSTTNLTVRCQTSDASVPSVKTLTESSLFHAVLAEFPTLTRPAGTPREVKHNTLHFIKTTPGPPISCRPRRLAPDRLKIAKAEFDSMVQEGTARRSDGPWSSPLHLVPKKTDGWRPCSKR</sequence>
<gene>
    <name evidence="2" type="ORF">g.6673</name>
</gene>
<dbReference type="AlphaFoldDB" id="A0A1B6I6W0"/>
<protein>
    <recommendedName>
        <fullName evidence="3">Peptidase A2 domain-containing protein</fullName>
    </recommendedName>
</protein>
<accession>A0A1B6I6W0</accession>
<proteinExistence type="predicted"/>
<name>A0A1B6I6W0_9HEMI</name>
<dbReference type="FunFam" id="2.40.70.10:FF:000130">
    <property type="entry name" value="Retrovirus-related Pol polyprotein from transposon opus-like Protein"/>
    <property type="match status" value="1"/>
</dbReference>
<evidence type="ECO:0000313" key="2">
    <source>
        <dbReference type="EMBL" id="JAS82635.1"/>
    </source>
</evidence>
<evidence type="ECO:0000256" key="1">
    <source>
        <dbReference type="SAM" id="MobiDB-lite"/>
    </source>
</evidence>
<dbReference type="InterPro" id="IPR043502">
    <property type="entry name" value="DNA/RNA_pol_sf"/>
</dbReference>
<organism evidence="2">
    <name type="scientific">Homalodisca liturata</name>
    <dbReference type="NCBI Taxonomy" id="320908"/>
    <lineage>
        <taxon>Eukaryota</taxon>
        <taxon>Metazoa</taxon>
        <taxon>Ecdysozoa</taxon>
        <taxon>Arthropoda</taxon>
        <taxon>Hexapoda</taxon>
        <taxon>Insecta</taxon>
        <taxon>Pterygota</taxon>
        <taxon>Neoptera</taxon>
        <taxon>Paraneoptera</taxon>
        <taxon>Hemiptera</taxon>
        <taxon>Auchenorrhyncha</taxon>
        <taxon>Membracoidea</taxon>
        <taxon>Cicadellidae</taxon>
        <taxon>Cicadellinae</taxon>
        <taxon>Proconiini</taxon>
        <taxon>Homalodisca</taxon>
    </lineage>
</organism>
<dbReference type="SUPFAM" id="SSF50630">
    <property type="entry name" value="Acid proteases"/>
    <property type="match status" value="1"/>
</dbReference>
<dbReference type="EMBL" id="GECU01025071">
    <property type="protein sequence ID" value="JAS82635.1"/>
    <property type="molecule type" value="Transcribed_RNA"/>
</dbReference>
<dbReference type="SUPFAM" id="SSF56672">
    <property type="entry name" value="DNA/RNA polymerases"/>
    <property type="match status" value="1"/>
</dbReference>
<evidence type="ECO:0008006" key="3">
    <source>
        <dbReference type="Google" id="ProtNLM"/>
    </source>
</evidence>
<dbReference type="Gene3D" id="3.10.10.10">
    <property type="entry name" value="HIV Type 1 Reverse Transcriptase, subunit A, domain 1"/>
    <property type="match status" value="1"/>
</dbReference>
<dbReference type="InterPro" id="IPR021109">
    <property type="entry name" value="Peptidase_aspartic_dom_sf"/>
</dbReference>
<dbReference type="GO" id="GO:0071897">
    <property type="term" value="P:DNA biosynthetic process"/>
    <property type="evidence" value="ECO:0007669"/>
    <property type="project" value="UniProtKB-ARBA"/>
</dbReference>
<reference evidence="2" key="1">
    <citation type="submission" date="2015-11" db="EMBL/GenBank/DDBJ databases">
        <title>De novo transcriptome assembly of four potential Pierce s Disease insect vectors from Arizona vineyards.</title>
        <authorList>
            <person name="Tassone E.E."/>
        </authorList>
    </citation>
    <scope>NUCLEOTIDE SEQUENCE</scope>
</reference>